<dbReference type="SUPFAM" id="SSF55874">
    <property type="entry name" value="ATPase domain of HSP90 chaperone/DNA topoisomerase II/histidine kinase"/>
    <property type="match status" value="1"/>
</dbReference>
<proteinExistence type="predicted"/>
<dbReference type="InterPro" id="IPR003661">
    <property type="entry name" value="HisK_dim/P_dom"/>
</dbReference>
<keyword evidence="3 5" id="KW-0597">Phosphoprotein</keyword>
<dbReference type="InterPro" id="IPR001789">
    <property type="entry name" value="Sig_transdc_resp-reg_receiver"/>
</dbReference>
<dbReference type="Pfam" id="PF08448">
    <property type="entry name" value="PAS_4"/>
    <property type="match status" value="2"/>
</dbReference>
<feature type="modified residue" description="4-aspartylphosphate" evidence="5">
    <location>
        <position position="760"/>
    </location>
</feature>
<dbReference type="PANTHER" id="PTHR43065:SF49">
    <property type="entry name" value="HISTIDINE KINASE"/>
    <property type="match status" value="1"/>
</dbReference>
<dbReference type="SUPFAM" id="SSF47384">
    <property type="entry name" value="Homodimeric domain of signal transducing histidine kinase"/>
    <property type="match status" value="1"/>
</dbReference>
<dbReference type="SMART" id="SM00091">
    <property type="entry name" value="PAS"/>
    <property type="match status" value="3"/>
</dbReference>
<dbReference type="InterPro" id="IPR000700">
    <property type="entry name" value="PAS-assoc_C"/>
</dbReference>
<organism evidence="10 11">
    <name type="scientific">Pseudomonas syringae pv. aceris</name>
    <dbReference type="NCBI Taxonomy" id="199198"/>
    <lineage>
        <taxon>Bacteria</taxon>
        <taxon>Pseudomonadati</taxon>
        <taxon>Pseudomonadota</taxon>
        <taxon>Gammaproteobacteria</taxon>
        <taxon>Pseudomonadales</taxon>
        <taxon>Pseudomonadaceae</taxon>
        <taxon>Pseudomonas</taxon>
        <taxon>Pseudomonas syringae</taxon>
    </lineage>
</organism>
<evidence type="ECO:0000259" key="6">
    <source>
        <dbReference type="PROSITE" id="PS50109"/>
    </source>
</evidence>
<evidence type="ECO:0000259" key="8">
    <source>
        <dbReference type="PROSITE" id="PS50112"/>
    </source>
</evidence>
<dbReference type="InterPro" id="IPR005467">
    <property type="entry name" value="His_kinase_dom"/>
</dbReference>
<feature type="domain" description="Response regulatory" evidence="7">
    <location>
        <begin position="709"/>
        <end position="825"/>
    </location>
</feature>
<dbReference type="InterPro" id="IPR013656">
    <property type="entry name" value="PAS_4"/>
</dbReference>
<evidence type="ECO:0000313" key="10">
    <source>
        <dbReference type="EMBL" id="KPW16979.1"/>
    </source>
</evidence>
<name>A0A0P9J1S8_PSESX</name>
<dbReference type="InterPro" id="IPR035965">
    <property type="entry name" value="PAS-like_dom_sf"/>
</dbReference>
<dbReference type="SMART" id="SM00448">
    <property type="entry name" value="REC"/>
    <property type="match status" value="1"/>
</dbReference>
<evidence type="ECO:0000256" key="2">
    <source>
        <dbReference type="ARBA" id="ARBA00012438"/>
    </source>
</evidence>
<evidence type="ECO:0000256" key="4">
    <source>
        <dbReference type="ARBA" id="ARBA00022777"/>
    </source>
</evidence>
<dbReference type="Pfam" id="PF00072">
    <property type="entry name" value="Response_reg"/>
    <property type="match status" value="1"/>
</dbReference>
<sequence length="831" mass="91506">MTSCPHGYSAHFDSPKDGAFSTVNTPLDLPLGGGEMGRFIRETDWSTSALGPKQAWPAALLSSMNLMLSCPDSMYLLWGPDYTLFFNDAYAQVLPIAAAQAQGQPIASVWGDAWEAVRPLAEQALAGQNRRSDNIQRTIVRNGKPEQTWWSLSYSPLYGDSGLIEGVFCRVNETTLQVMAEARQSENEAFTDRVLSSINDCIKVLDLDSRLTFMSEGGQRIMEVSDFNAIRGCPWPDFWQEQGNLDAIAAVEAARAGQNASFTGSARTLAGTTKWWHVQVSPIFGKDGKPEKILCVSRDMTQLRDAEEALLSLNETLEQRVVERTQDRDRIWRLSTDLMLVAQFDGIISAVNPAWTQALGWSEEQLLDSQFLALVHPEDVDSTLAAMSGLENGRTIPHFKNRYRHQDGSYRTISWTAVPDKQFIHAVGRDIQAEEEANEALRLSQDALHQAQKLEAIGQLTGSVAHDFNNLLTVIRSCSDLLKSPNLEEHRRVKYVEAISSTVDRAARLTGQLLAFARRQALQPEVFDVCKSVARIGEMMDTLTGARIQVSIDLPAEPCFIFADGSQFDTALVNMVVNARDAMSGAGRLVIKVECAACPADDQPASLGEGDYIEGDYVRVSLTDTGAGIAKEKLGLIFEPFYTTKSVGQGTGLGLSQVFGFAKQSGGEVLVESELGKGSRFTLCLPSAQNHEVVQEDHRHTLTPLPGLCVLMVEDNQDIGTYTRPMLEQLGFQVLWVSSAAEALKELSGNPENFHVVFSDIAMPGMSGLELYAEIEARYPWMPVVLTTGYSTEFATIAQDETQRFDLLQKPYSRDDLAAILHKAVSRSGEH</sequence>
<protein>
    <recommendedName>
        <fullName evidence="2">histidine kinase</fullName>
        <ecNumber evidence="2">2.7.13.3</ecNumber>
    </recommendedName>
</protein>
<dbReference type="Proteomes" id="UP000050297">
    <property type="component" value="Unassembled WGS sequence"/>
</dbReference>
<dbReference type="PANTHER" id="PTHR43065">
    <property type="entry name" value="SENSOR HISTIDINE KINASE"/>
    <property type="match status" value="1"/>
</dbReference>
<feature type="domain" description="Histidine kinase" evidence="6">
    <location>
        <begin position="463"/>
        <end position="689"/>
    </location>
</feature>
<evidence type="ECO:0000259" key="7">
    <source>
        <dbReference type="PROSITE" id="PS50110"/>
    </source>
</evidence>
<dbReference type="PROSITE" id="PS50109">
    <property type="entry name" value="HIS_KIN"/>
    <property type="match status" value="1"/>
</dbReference>
<dbReference type="AlphaFoldDB" id="A0A0P9J1S8"/>
<dbReference type="Pfam" id="PF00512">
    <property type="entry name" value="HisKA"/>
    <property type="match status" value="1"/>
</dbReference>
<dbReference type="PROSITE" id="PS50112">
    <property type="entry name" value="PAS"/>
    <property type="match status" value="1"/>
</dbReference>
<dbReference type="SMART" id="SM00387">
    <property type="entry name" value="HATPase_c"/>
    <property type="match status" value="1"/>
</dbReference>
<dbReference type="InterPro" id="IPR013655">
    <property type="entry name" value="PAS_fold_3"/>
</dbReference>
<dbReference type="InterPro" id="IPR011006">
    <property type="entry name" value="CheY-like_superfamily"/>
</dbReference>
<evidence type="ECO:0000256" key="3">
    <source>
        <dbReference type="ARBA" id="ARBA00022553"/>
    </source>
</evidence>
<feature type="domain" description="PAC" evidence="9">
    <location>
        <begin position="258"/>
        <end position="312"/>
    </location>
</feature>
<dbReference type="InterPro" id="IPR000014">
    <property type="entry name" value="PAS"/>
</dbReference>
<keyword evidence="4 10" id="KW-0418">Kinase</keyword>
<dbReference type="InterPro" id="IPR003594">
    <property type="entry name" value="HATPase_dom"/>
</dbReference>
<dbReference type="Pfam" id="PF08447">
    <property type="entry name" value="PAS_3"/>
    <property type="match status" value="1"/>
</dbReference>
<dbReference type="SUPFAM" id="SSF55785">
    <property type="entry name" value="PYP-like sensor domain (PAS domain)"/>
    <property type="match status" value="3"/>
</dbReference>
<dbReference type="EMBL" id="LJPM01000373">
    <property type="protein sequence ID" value="KPW16979.1"/>
    <property type="molecule type" value="Genomic_DNA"/>
</dbReference>
<dbReference type="EC" id="2.7.13.3" evidence="2"/>
<dbReference type="Pfam" id="PF02518">
    <property type="entry name" value="HATPase_c"/>
    <property type="match status" value="1"/>
</dbReference>
<dbReference type="InterPro" id="IPR004358">
    <property type="entry name" value="Sig_transdc_His_kin-like_C"/>
</dbReference>
<dbReference type="PATRIC" id="fig|199198.5.peg.2728"/>
<dbReference type="InterPro" id="IPR036890">
    <property type="entry name" value="HATPase_C_sf"/>
</dbReference>
<evidence type="ECO:0000313" key="11">
    <source>
        <dbReference type="Proteomes" id="UP000050297"/>
    </source>
</evidence>
<dbReference type="PROSITE" id="PS50110">
    <property type="entry name" value="RESPONSE_REGULATORY"/>
    <property type="match status" value="1"/>
</dbReference>
<dbReference type="PROSITE" id="PS50113">
    <property type="entry name" value="PAC"/>
    <property type="match status" value="1"/>
</dbReference>
<dbReference type="SMART" id="SM00086">
    <property type="entry name" value="PAC"/>
    <property type="match status" value="2"/>
</dbReference>
<dbReference type="CDD" id="cd00130">
    <property type="entry name" value="PAS"/>
    <property type="match status" value="1"/>
</dbReference>
<dbReference type="NCBIfam" id="TIGR00229">
    <property type="entry name" value="sensory_box"/>
    <property type="match status" value="1"/>
</dbReference>
<gene>
    <name evidence="10" type="ORF">ALO91_04984</name>
</gene>
<evidence type="ECO:0000256" key="1">
    <source>
        <dbReference type="ARBA" id="ARBA00000085"/>
    </source>
</evidence>
<reference evidence="10 11" key="1">
    <citation type="submission" date="2015-09" db="EMBL/GenBank/DDBJ databases">
        <title>Genome announcement of multiple Pseudomonas syringae strains.</title>
        <authorList>
            <person name="Thakur S."/>
            <person name="Wang P.W."/>
            <person name="Gong Y."/>
            <person name="Weir B.S."/>
            <person name="Guttman D.S."/>
        </authorList>
    </citation>
    <scope>NUCLEOTIDE SEQUENCE [LARGE SCALE GENOMIC DNA]</scope>
    <source>
        <strain evidence="10 11">ICMP2802</strain>
    </source>
</reference>
<dbReference type="Gene3D" id="1.10.287.130">
    <property type="match status" value="1"/>
</dbReference>
<accession>A0A0P9J1S8</accession>
<dbReference type="SMART" id="SM00388">
    <property type="entry name" value="HisKA"/>
    <property type="match status" value="1"/>
</dbReference>
<comment type="catalytic activity">
    <reaction evidence="1">
        <text>ATP + protein L-histidine = ADP + protein N-phospho-L-histidine.</text>
        <dbReference type="EC" id="2.7.13.3"/>
    </reaction>
</comment>
<evidence type="ECO:0000256" key="5">
    <source>
        <dbReference type="PROSITE-ProRule" id="PRU00169"/>
    </source>
</evidence>
<dbReference type="SUPFAM" id="SSF52172">
    <property type="entry name" value="CheY-like"/>
    <property type="match status" value="1"/>
</dbReference>
<evidence type="ECO:0000259" key="9">
    <source>
        <dbReference type="PROSITE" id="PS50113"/>
    </source>
</evidence>
<dbReference type="GO" id="GO:0000155">
    <property type="term" value="F:phosphorelay sensor kinase activity"/>
    <property type="evidence" value="ECO:0007669"/>
    <property type="project" value="InterPro"/>
</dbReference>
<dbReference type="Gene3D" id="3.40.50.2300">
    <property type="match status" value="1"/>
</dbReference>
<dbReference type="Gene3D" id="3.30.565.10">
    <property type="entry name" value="Histidine kinase-like ATPase, C-terminal domain"/>
    <property type="match status" value="1"/>
</dbReference>
<dbReference type="InterPro" id="IPR001610">
    <property type="entry name" value="PAC"/>
</dbReference>
<dbReference type="PRINTS" id="PR00344">
    <property type="entry name" value="BCTRLSENSOR"/>
</dbReference>
<dbReference type="InterPro" id="IPR036097">
    <property type="entry name" value="HisK_dim/P_sf"/>
</dbReference>
<dbReference type="Gene3D" id="3.30.450.20">
    <property type="entry name" value="PAS domain"/>
    <property type="match status" value="3"/>
</dbReference>
<dbReference type="CDD" id="cd00082">
    <property type="entry name" value="HisKA"/>
    <property type="match status" value="1"/>
</dbReference>
<feature type="domain" description="PAS" evidence="8">
    <location>
        <begin position="339"/>
        <end position="394"/>
    </location>
</feature>
<comment type="caution">
    <text evidence="10">The sequence shown here is derived from an EMBL/GenBank/DDBJ whole genome shotgun (WGS) entry which is preliminary data.</text>
</comment>
<keyword evidence="4 10" id="KW-0808">Transferase</keyword>